<name>A0C3D3_PARTE</name>
<dbReference type="EMBL" id="CT868038">
    <property type="protein sequence ID" value="CAK65300.1"/>
    <property type="molecule type" value="Genomic_DNA"/>
</dbReference>
<dbReference type="Proteomes" id="UP000000600">
    <property type="component" value="Unassembled WGS sequence"/>
</dbReference>
<dbReference type="OMA" id="IQINQEM"/>
<evidence type="ECO:0000313" key="1">
    <source>
        <dbReference type="EMBL" id="CAK65300.1"/>
    </source>
</evidence>
<dbReference type="GeneID" id="5018482"/>
<gene>
    <name evidence="1" type="ORF">GSPATT00034779001</name>
</gene>
<dbReference type="HOGENOM" id="CLU_1237095_0_0_1"/>
<dbReference type="OrthoDB" id="310981at2759"/>
<keyword evidence="2" id="KW-1185">Reference proteome</keyword>
<dbReference type="KEGG" id="ptm:GSPATT00034779001"/>
<evidence type="ECO:0000313" key="2">
    <source>
        <dbReference type="Proteomes" id="UP000000600"/>
    </source>
</evidence>
<sequence length="224" mass="25884">MEVQVSKLEAQEILKAYLKKVSLQNLLLPWNKELSVGFGTILTKNVAISDLIFNEDLIQIDLIEESKSMKVFIRLDSFALRLNADITTKVLLNFSTQLDLEIFGLQIEATLLLQKNQIIVQNEKFDKFSIKQIKIKEGEGVISNLIKKGFNELLNLFNKLINDFFTNKIVQFFKQDKWRNLLPSYISEVQFQEVINSENLKFTFSVNNSEVIAKISQHKPINDI</sequence>
<reference evidence="1 2" key="1">
    <citation type="journal article" date="2006" name="Nature">
        <title>Global trends of whole-genome duplications revealed by the ciliate Paramecium tetraurelia.</title>
        <authorList>
            <consortium name="Genoscope"/>
            <person name="Aury J.-M."/>
            <person name="Jaillon O."/>
            <person name="Duret L."/>
            <person name="Noel B."/>
            <person name="Jubin C."/>
            <person name="Porcel B.M."/>
            <person name="Segurens B."/>
            <person name="Daubin V."/>
            <person name="Anthouard V."/>
            <person name="Aiach N."/>
            <person name="Arnaiz O."/>
            <person name="Billaut A."/>
            <person name="Beisson J."/>
            <person name="Blanc I."/>
            <person name="Bouhouche K."/>
            <person name="Camara F."/>
            <person name="Duharcourt S."/>
            <person name="Guigo R."/>
            <person name="Gogendeau D."/>
            <person name="Katinka M."/>
            <person name="Keller A.-M."/>
            <person name="Kissmehl R."/>
            <person name="Klotz C."/>
            <person name="Koll F."/>
            <person name="Le Moue A."/>
            <person name="Lepere C."/>
            <person name="Malinsky S."/>
            <person name="Nowacki M."/>
            <person name="Nowak J.K."/>
            <person name="Plattner H."/>
            <person name="Poulain J."/>
            <person name="Ruiz F."/>
            <person name="Serrano V."/>
            <person name="Zagulski M."/>
            <person name="Dessen P."/>
            <person name="Betermier M."/>
            <person name="Weissenbach J."/>
            <person name="Scarpelli C."/>
            <person name="Schachter V."/>
            <person name="Sperling L."/>
            <person name="Meyer E."/>
            <person name="Cohen J."/>
            <person name="Wincker P."/>
        </authorList>
    </citation>
    <scope>NUCLEOTIDE SEQUENCE [LARGE SCALE GENOMIC DNA]</scope>
    <source>
        <strain evidence="1 2">Stock d4-2</strain>
    </source>
</reference>
<organism evidence="1 2">
    <name type="scientific">Paramecium tetraurelia</name>
    <dbReference type="NCBI Taxonomy" id="5888"/>
    <lineage>
        <taxon>Eukaryota</taxon>
        <taxon>Sar</taxon>
        <taxon>Alveolata</taxon>
        <taxon>Ciliophora</taxon>
        <taxon>Intramacronucleata</taxon>
        <taxon>Oligohymenophorea</taxon>
        <taxon>Peniculida</taxon>
        <taxon>Parameciidae</taxon>
        <taxon>Paramecium</taxon>
    </lineage>
</organism>
<dbReference type="RefSeq" id="XP_001432697.1">
    <property type="nucleotide sequence ID" value="XM_001432660.1"/>
</dbReference>
<proteinExistence type="predicted"/>
<dbReference type="InParanoid" id="A0C3D3"/>
<evidence type="ECO:0008006" key="3">
    <source>
        <dbReference type="Google" id="ProtNLM"/>
    </source>
</evidence>
<protein>
    <recommendedName>
        <fullName evidence="3">SMP-LTD domain-containing protein</fullName>
    </recommendedName>
</protein>
<dbReference type="AlphaFoldDB" id="A0C3D3"/>
<accession>A0C3D3</accession>